<dbReference type="InterPro" id="IPR048667">
    <property type="entry name" value="Imm5-like"/>
</dbReference>
<accession>A0AAE9XHW2</accession>
<organism evidence="2 3">
    <name type="scientific">Aerococcus urinaeequi</name>
    <dbReference type="NCBI Taxonomy" id="51665"/>
    <lineage>
        <taxon>Bacteria</taxon>
        <taxon>Bacillati</taxon>
        <taxon>Bacillota</taxon>
        <taxon>Bacilli</taxon>
        <taxon>Lactobacillales</taxon>
        <taxon>Aerococcaceae</taxon>
        <taxon>Aerococcus</taxon>
    </lineage>
</organism>
<evidence type="ECO:0000313" key="3">
    <source>
        <dbReference type="Proteomes" id="UP001179483"/>
    </source>
</evidence>
<gene>
    <name evidence="2" type="ORF">PML80_08875</name>
</gene>
<name>A0AAE9XHW2_9LACT</name>
<dbReference type="Pfam" id="PF21805">
    <property type="entry name" value="Imm5_like"/>
    <property type="match status" value="1"/>
</dbReference>
<sequence>MKLTEYAWNDHERQLKADGLEKIPSPYKVKIVDDLAKRTQLEEAFAQLSQADLAKWAILNAERFIQDIDINDSQKKIKIITATKAMLLKRIDGQASAYELRQAGFLANTLAKEAVSETSKFAGRVFAQAIATGHMRGHAIVSADYAIKVVNLKYPNDIDAVIAERKQQIQLVSKI</sequence>
<reference evidence="2" key="1">
    <citation type="submission" date="2023-01" db="EMBL/GenBank/DDBJ databases">
        <title>Oxazolidinone resistance genes in florfenicol resistant enterococci from beef cattle and veal calves at slaughter.</title>
        <authorList>
            <person name="Biggel M."/>
        </authorList>
    </citation>
    <scope>NUCLEOTIDE SEQUENCE</scope>
    <source>
        <strain evidence="2">K79-1</strain>
    </source>
</reference>
<feature type="domain" description="Imm-5-like" evidence="1">
    <location>
        <begin position="45"/>
        <end position="173"/>
    </location>
</feature>
<evidence type="ECO:0000313" key="2">
    <source>
        <dbReference type="EMBL" id="WCG37613.1"/>
    </source>
</evidence>
<dbReference type="EMBL" id="CP116590">
    <property type="protein sequence ID" value="WCG37613.1"/>
    <property type="molecule type" value="Genomic_DNA"/>
</dbReference>
<dbReference type="Proteomes" id="UP001179483">
    <property type="component" value="Chromosome"/>
</dbReference>
<dbReference type="AlphaFoldDB" id="A0AAE9XHW2"/>
<evidence type="ECO:0000259" key="1">
    <source>
        <dbReference type="Pfam" id="PF21805"/>
    </source>
</evidence>
<dbReference type="RefSeq" id="WP_271735841.1">
    <property type="nucleotide sequence ID" value="NZ_CP116590.1"/>
</dbReference>
<protein>
    <recommendedName>
        <fullName evidence="1">Imm-5-like domain-containing protein</fullName>
    </recommendedName>
</protein>
<proteinExistence type="predicted"/>